<gene>
    <name evidence="1" type="ORF">HNR73_001424</name>
</gene>
<protein>
    <submittedName>
        <fullName evidence="1">Uncharacterized protein (DUF885 family)</fullName>
    </submittedName>
</protein>
<dbReference type="Pfam" id="PF05960">
    <property type="entry name" value="DUF885"/>
    <property type="match status" value="1"/>
</dbReference>
<dbReference type="Proteomes" id="UP000548476">
    <property type="component" value="Unassembled WGS sequence"/>
</dbReference>
<dbReference type="PANTHER" id="PTHR33361">
    <property type="entry name" value="GLR0591 PROTEIN"/>
    <property type="match status" value="1"/>
</dbReference>
<reference evidence="1 2" key="1">
    <citation type="submission" date="2020-08" db="EMBL/GenBank/DDBJ databases">
        <title>Genomic Encyclopedia of Type Strains, Phase IV (KMG-IV): sequencing the most valuable type-strain genomes for metagenomic binning, comparative biology and taxonomic classification.</title>
        <authorList>
            <person name="Goeker M."/>
        </authorList>
    </citation>
    <scope>NUCLEOTIDE SEQUENCE [LARGE SCALE GENOMIC DNA]</scope>
    <source>
        <strain evidence="1 2">YIM 65646</strain>
    </source>
</reference>
<proteinExistence type="predicted"/>
<accession>A0A841FCQ5</accession>
<comment type="caution">
    <text evidence="1">The sequence shown here is derived from an EMBL/GenBank/DDBJ whole genome shotgun (WGS) entry which is preliminary data.</text>
</comment>
<dbReference type="EMBL" id="JACHGT010000003">
    <property type="protein sequence ID" value="MBB6033574.1"/>
    <property type="molecule type" value="Genomic_DNA"/>
</dbReference>
<dbReference type="PANTHER" id="PTHR33361:SF2">
    <property type="entry name" value="DUF885 DOMAIN-CONTAINING PROTEIN"/>
    <property type="match status" value="1"/>
</dbReference>
<dbReference type="AlphaFoldDB" id="A0A841FCQ5"/>
<evidence type="ECO:0000313" key="2">
    <source>
        <dbReference type="Proteomes" id="UP000548476"/>
    </source>
</evidence>
<name>A0A841FCQ5_9ACTN</name>
<keyword evidence="2" id="KW-1185">Reference proteome</keyword>
<sequence>MTSALDDLARDYFEANCAAEPVYASTDGVPGYDAELPDPSRAAARAQRDDLARLGGRLDGIDAEGLTGEDRITRDMLARLIRDKRDALDDGITEVGVSATTSGVFSEMVACLPMANVSDPERAEAYLTRLSGLGGYFDALTRRHLDAKADGRFPTALGVRQTIAQLDGYLTGPLGTDPFLRPDPTGAPDPAAWRARAAEIIESAVRPAIARHRTALAEELLPVGRGSGEVGVGNVPGGDVAYRNAARAHTTTDLSPEELHETGLALVAGLREEFAERGGRALGVDDTAEVLHRLREDPALRFTAAAEIVETVTVALRRAEEALPDWFRRYDIAPCVVREMDPAEAAGNVLGYYLAPAADGSRPGAHVVNTHRPDLRTRFEYEVLAFHESVPGHHLQFALSQSLGDLPEFRRFAYVTAHSEGWGLYSERLTEEMGLYTSELSRLGMVSFDAWRACRLVVDTGMHHYGWSRERALAYMRDNTALSEANITNEIDRYIAWPGQALAYMVGRLSIRRARERAEAAMGAGFDLREFHHRVLSHGSVPLDILDGVIDRWSSGRE</sequence>
<dbReference type="RefSeq" id="WP_184786474.1">
    <property type="nucleotide sequence ID" value="NZ_BONT01000014.1"/>
</dbReference>
<organism evidence="1 2">
    <name type="scientific">Phytomonospora endophytica</name>
    <dbReference type="NCBI Taxonomy" id="714109"/>
    <lineage>
        <taxon>Bacteria</taxon>
        <taxon>Bacillati</taxon>
        <taxon>Actinomycetota</taxon>
        <taxon>Actinomycetes</taxon>
        <taxon>Micromonosporales</taxon>
        <taxon>Micromonosporaceae</taxon>
        <taxon>Phytomonospora</taxon>
    </lineage>
</organism>
<evidence type="ECO:0000313" key="1">
    <source>
        <dbReference type="EMBL" id="MBB6033574.1"/>
    </source>
</evidence>
<dbReference type="InterPro" id="IPR010281">
    <property type="entry name" value="DUF885"/>
</dbReference>